<feature type="domain" description="Putative Na+/H+ antiporter N-terminal" evidence="8">
    <location>
        <begin position="4"/>
        <end position="109"/>
    </location>
</feature>
<evidence type="ECO:0000313" key="10">
    <source>
        <dbReference type="Proteomes" id="UP000256695"/>
    </source>
</evidence>
<evidence type="ECO:0000256" key="6">
    <source>
        <dbReference type="SAM" id="Phobius"/>
    </source>
</evidence>
<keyword evidence="10" id="KW-1185">Reference proteome</keyword>
<dbReference type="PANTHER" id="PTHR37821">
    <property type="entry name" value="AMINO ACID TRANSPORTER YUIF-RELATED"/>
    <property type="match status" value="1"/>
</dbReference>
<feature type="transmembrane region" description="Helical" evidence="6">
    <location>
        <begin position="343"/>
        <end position="362"/>
    </location>
</feature>
<keyword evidence="2" id="KW-1003">Cell membrane</keyword>
<comment type="subcellular location">
    <subcellularLocation>
        <location evidence="1">Cell membrane</location>
        <topology evidence="1">Multi-pass membrane protein</topology>
    </subcellularLocation>
</comment>
<dbReference type="Pfam" id="PF13726">
    <property type="entry name" value="Na_H_antiport_2"/>
    <property type="match status" value="1"/>
</dbReference>
<feature type="transmembrane region" description="Helical" evidence="6">
    <location>
        <begin position="302"/>
        <end position="323"/>
    </location>
</feature>
<evidence type="ECO:0000259" key="8">
    <source>
        <dbReference type="Pfam" id="PF13726"/>
    </source>
</evidence>
<reference evidence="9 10" key="1">
    <citation type="submission" date="2018-04" db="EMBL/GenBank/DDBJ databases">
        <title>Novel Campyloabacter and Helicobacter Species and Strains.</title>
        <authorList>
            <person name="Mannion A.J."/>
            <person name="Shen Z."/>
            <person name="Fox J.G."/>
        </authorList>
    </citation>
    <scope>NUCLEOTIDE SEQUENCE [LARGE SCALE GENOMIC DNA]</scope>
    <source>
        <strain evidence="9 10">MIT 04-9362</strain>
    </source>
</reference>
<dbReference type="Proteomes" id="UP000256695">
    <property type="component" value="Unassembled WGS sequence"/>
</dbReference>
<evidence type="ECO:0000256" key="2">
    <source>
        <dbReference type="ARBA" id="ARBA00022475"/>
    </source>
</evidence>
<keyword evidence="3 6" id="KW-0812">Transmembrane</keyword>
<dbReference type="PANTHER" id="PTHR37821:SF1">
    <property type="entry name" value="AMINO ACID TRANSPORTER YUIF-RELATED"/>
    <property type="match status" value="1"/>
</dbReference>
<dbReference type="InterPro" id="IPR018461">
    <property type="entry name" value="Na/H_Antiport_NhaC-like_C"/>
</dbReference>
<dbReference type="InterPro" id="IPR032813">
    <property type="entry name" value="Na_H_antiport_N"/>
</dbReference>
<dbReference type="EMBL" id="NXLX01000005">
    <property type="protein sequence ID" value="RDU74136.1"/>
    <property type="molecule type" value="Genomic_DNA"/>
</dbReference>
<keyword evidence="5 6" id="KW-0472">Membrane</keyword>
<evidence type="ECO:0000256" key="5">
    <source>
        <dbReference type="ARBA" id="ARBA00023136"/>
    </source>
</evidence>
<feature type="transmembrane region" description="Helical" evidence="6">
    <location>
        <begin position="159"/>
        <end position="183"/>
    </location>
</feature>
<proteinExistence type="predicted"/>
<organism evidence="9 10">
    <name type="scientific">Helicobacter anseris</name>
    <dbReference type="NCBI Taxonomy" id="375926"/>
    <lineage>
        <taxon>Bacteria</taxon>
        <taxon>Pseudomonadati</taxon>
        <taxon>Campylobacterota</taxon>
        <taxon>Epsilonproteobacteria</taxon>
        <taxon>Campylobacterales</taxon>
        <taxon>Helicobacteraceae</taxon>
        <taxon>Helicobacter</taxon>
    </lineage>
</organism>
<comment type="caution">
    <text evidence="9">The sequence shown here is derived from an EMBL/GenBank/DDBJ whole genome shotgun (WGS) entry which is preliminary data.</text>
</comment>
<evidence type="ECO:0000313" key="9">
    <source>
        <dbReference type="EMBL" id="RDU74136.1"/>
    </source>
</evidence>
<protein>
    <submittedName>
        <fullName evidence="9">Sodium:proton antiporter</fullName>
    </submittedName>
</protein>
<evidence type="ECO:0000259" key="7">
    <source>
        <dbReference type="Pfam" id="PF03553"/>
    </source>
</evidence>
<name>A0A3D8JAN7_9HELI</name>
<dbReference type="Pfam" id="PF03553">
    <property type="entry name" value="Na_H_antiporter"/>
    <property type="match status" value="1"/>
</dbReference>
<dbReference type="GO" id="GO:0005886">
    <property type="term" value="C:plasma membrane"/>
    <property type="evidence" value="ECO:0007669"/>
    <property type="project" value="UniProtKB-SubCell"/>
</dbReference>
<dbReference type="AlphaFoldDB" id="A0A3D8JAN7"/>
<dbReference type="OrthoDB" id="9772446at2"/>
<feature type="transmembrane region" description="Helical" evidence="6">
    <location>
        <begin position="6"/>
        <end position="38"/>
    </location>
</feature>
<evidence type="ECO:0000256" key="3">
    <source>
        <dbReference type="ARBA" id="ARBA00022692"/>
    </source>
</evidence>
<sequence>MLANPAVLSIFVMIMLCLLRFNVFLSIVVASLVAGVVAQIKVIENWSFENLGANLHTLESSIINTMKMMIEGMSGNLSTALSYVFLGILAVAISKGNLTKVLIYKISLWVNKKNTLFCFLIAFVACFSQNLIPIHIAFIPILIPPLLGVMNLMKLDRRAVACALAFGLEAPYVCIPVGFGLIYHTIIKEQMIKRGIDVSIADIASVMWIGGLAMLVGLVIAVLILYAKPREYDSKQIEEKFEILENVTLQTKDYLALFSAAIAFVVQILSSSLPLGAFVGVMCMILFGVIKWKSMDKIVEDGVVSMAFIAFVMLIASGFGAVLDSTGGVKEFIETVASMVGGKFGGALLMLMVGLFVTMGIGTSFGTLPIIATFYCPLCMELGFGIPATILLLGIAGALGDAGSPAADTTIGPTMGLNADGKHNHIWDTCVPTFIAFNIPLLIFGLIGALILG</sequence>
<feature type="transmembrane region" description="Helical" evidence="6">
    <location>
        <begin position="272"/>
        <end position="290"/>
    </location>
</feature>
<feature type="transmembrane region" description="Helical" evidence="6">
    <location>
        <begin position="203"/>
        <end position="226"/>
    </location>
</feature>
<keyword evidence="4 6" id="KW-1133">Transmembrane helix</keyword>
<feature type="domain" description="Na+/H+ antiporter NhaC-like C-terminal" evidence="7">
    <location>
        <begin position="165"/>
        <end position="446"/>
    </location>
</feature>
<evidence type="ECO:0000256" key="4">
    <source>
        <dbReference type="ARBA" id="ARBA00022989"/>
    </source>
</evidence>
<feature type="transmembrane region" description="Helical" evidence="6">
    <location>
        <begin position="434"/>
        <end position="452"/>
    </location>
</feature>
<feature type="transmembrane region" description="Helical" evidence="6">
    <location>
        <begin position="114"/>
        <end position="147"/>
    </location>
</feature>
<evidence type="ECO:0000256" key="1">
    <source>
        <dbReference type="ARBA" id="ARBA00004651"/>
    </source>
</evidence>
<feature type="transmembrane region" description="Helical" evidence="6">
    <location>
        <begin position="75"/>
        <end position="94"/>
    </location>
</feature>
<accession>A0A3D8JAN7</accession>
<feature type="transmembrane region" description="Helical" evidence="6">
    <location>
        <begin position="374"/>
        <end position="399"/>
    </location>
</feature>
<gene>
    <name evidence="9" type="ORF">CQA57_03270</name>
</gene>
<dbReference type="InterPro" id="IPR052576">
    <property type="entry name" value="AA_Transporter-Related"/>
</dbReference>